<dbReference type="RefSeq" id="WP_114727543.1">
    <property type="nucleotide sequence ID" value="NZ_BJMI01000025.1"/>
</dbReference>
<reference evidence="2 3" key="1">
    <citation type="submission" date="2018-07" db="EMBL/GenBank/DDBJ databases">
        <title>Genomic Encyclopedia of Type Strains, Phase IV (KMG-IV): sequencing the most valuable type-strain genomes for metagenomic binning, comparative biology and taxonomic classification.</title>
        <authorList>
            <person name="Goeker M."/>
        </authorList>
    </citation>
    <scope>NUCLEOTIDE SEQUENCE [LARGE SCALE GENOMIC DNA]</scope>
    <source>
        <strain evidence="2 3">DSM 5603</strain>
    </source>
</reference>
<dbReference type="EMBL" id="JABEQI010000005">
    <property type="protein sequence ID" value="MBB2186788.1"/>
    <property type="molecule type" value="Genomic_DNA"/>
</dbReference>
<dbReference type="AlphaFoldDB" id="A0A370G452"/>
<proteinExistence type="predicted"/>
<dbReference type="Proteomes" id="UP000562982">
    <property type="component" value="Unassembled WGS sequence"/>
</dbReference>
<dbReference type="Proteomes" id="UP000254958">
    <property type="component" value="Unassembled WGS sequence"/>
</dbReference>
<evidence type="ECO:0000313" key="4">
    <source>
        <dbReference type="Proteomes" id="UP000562982"/>
    </source>
</evidence>
<gene>
    <name evidence="2" type="ORF">C7453_105205</name>
    <name evidence="1" type="ORF">HLH32_10400</name>
</gene>
<evidence type="ECO:0000313" key="1">
    <source>
        <dbReference type="EMBL" id="MBB2186788.1"/>
    </source>
</evidence>
<protein>
    <submittedName>
        <fullName evidence="2">Uncharacterized protein</fullName>
    </submittedName>
</protein>
<name>A0A370G452_GLULI</name>
<sequence length="96" mass="10102">MSRWERMRLELDGCAAVEAIVGFAHERAALMALECAVVERGPARVVLDVAGPEPLVGAFEMACSLGPAECLVPVVRCLPLAGDDGVQGETGHERDG</sequence>
<evidence type="ECO:0000313" key="3">
    <source>
        <dbReference type="Proteomes" id="UP000254958"/>
    </source>
</evidence>
<keyword evidence="3" id="KW-1185">Reference proteome</keyword>
<dbReference type="EMBL" id="QQAW01000005">
    <property type="protein sequence ID" value="RDI37796.1"/>
    <property type="molecule type" value="Genomic_DNA"/>
</dbReference>
<comment type="caution">
    <text evidence="2">The sequence shown here is derived from an EMBL/GenBank/DDBJ whole genome shotgun (WGS) entry which is preliminary data.</text>
</comment>
<organism evidence="2 3">
    <name type="scientific">Gluconacetobacter liquefaciens</name>
    <name type="common">Acetobacter liquefaciens</name>
    <dbReference type="NCBI Taxonomy" id="89584"/>
    <lineage>
        <taxon>Bacteria</taxon>
        <taxon>Pseudomonadati</taxon>
        <taxon>Pseudomonadota</taxon>
        <taxon>Alphaproteobacteria</taxon>
        <taxon>Acetobacterales</taxon>
        <taxon>Acetobacteraceae</taxon>
        <taxon>Gluconacetobacter</taxon>
    </lineage>
</organism>
<evidence type="ECO:0000313" key="2">
    <source>
        <dbReference type="EMBL" id="RDI37796.1"/>
    </source>
</evidence>
<dbReference type="OrthoDB" id="7774747at2"/>
<reference evidence="1 4" key="2">
    <citation type="submission" date="2020-04" db="EMBL/GenBank/DDBJ databases">
        <title>Description of novel Gluconacetobacter.</title>
        <authorList>
            <person name="Sombolestani A."/>
        </authorList>
    </citation>
    <scope>NUCLEOTIDE SEQUENCE [LARGE SCALE GENOMIC DNA]</scope>
    <source>
        <strain evidence="1 4">LMG 1382</strain>
    </source>
</reference>
<accession>A0A370G452</accession>